<evidence type="ECO:0000313" key="2">
    <source>
        <dbReference type="EMBL" id="MDC0715855.1"/>
    </source>
</evidence>
<feature type="transmembrane region" description="Helical" evidence="1">
    <location>
        <begin position="224"/>
        <end position="248"/>
    </location>
</feature>
<name>A0ABT5DQC8_9BACT</name>
<protein>
    <recommendedName>
        <fullName evidence="4">PEGA domain-containing protein</fullName>
    </recommendedName>
</protein>
<proteinExistence type="predicted"/>
<keyword evidence="1" id="KW-0812">Transmembrane</keyword>
<evidence type="ECO:0008006" key="4">
    <source>
        <dbReference type="Google" id="ProtNLM"/>
    </source>
</evidence>
<feature type="transmembrane region" description="Helical" evidence="1">
    <location>
        <begin position="302"/>
        <end position="323"/>
    </location>
</feature>
<organism evidence="2 3">
    <name type="scientific">Nannocystis bainbridge</name>
    <dbReference type="NCBI Taxonomy" id="2995303"/>
    <lineage>
        <taxon>Bacteria</taxon>
        <taxon>Pseudomonadati</taxon>
        <taxon>Myxococcota</taxon>
        <taxon>Polyangia</taxon>
        <taxon>Nannocystales</taxon>
        <taxon>Nannocystaceae</taxon>
        <taxon>Nannocystis</taxon>
    </lineage>
</organism>
<gene>
    <name evidence="2" type="ORF">POL25_03055</name>
</gene>
<feature type="transmembrane region" description="Helical" evidence="1">
    <location>
        <begin position="148"/>
        <end position="170"/>
    </location>
</feature>
<dbReference type="Proteomes" id="UP001221686">
    <property type="component" value="Unassembled WGS sequence"/>
</dbReference>
<feature type="transmembrane region" description="Helical" evidence="1">
    <location>
        <begin position="255"/>
        <end position="274"/>
    </location>
</feature>
<accession>A0ABT5DQC8</accession>
<dbReference type="RefSeq" id="WP_272084281.1">
    <property type="nucleotide sequence ID" value="NZ_JAQNDL010000001.1"/>
</dbReference>
<sequence>MVSTRARAGVVARGWSAGIALALTVTGVPLRAGATEPVPPPEVAAPPLPVYRPKVVLDLRFWPERAARGAELRLRPIDHDSSSAQARPLTGPTTTVTLRSGVWQLQVRGRRHGADLYLTVQPGQPPVDVELTRRGPVDDPRLQRDRKLMFGVFGGFVATYVAGLGLLVAANGREKRASRRDAAAYEAAGVEPDTGAEIDPAAAAALEAAYPAARLRRDLADAGALNTAGAVLGGASIGALVSLLPIAARARRRAAVLELGLGGALLAGCGGWLGTALGERGRLLDAPRPSPTRLDDRDGSRIAAALLTGIGAGLVLFSAITLAHDAADRRRRARAFATAPWAAPGLAGWALAGRF</sequence>
<keyword evidence="1" id="KW-0472">Membrane</keyword>
<evidence type="ECO:0000313" key="3">
    <source>
        <dbReference type="Proteomes" id="UP001221686"/>
    </source>
</evidence>
<comment type="caution">
    <text evidence="2">The sequence shown here is derived from an EMBL/GenBank/DDBJ whole genome shotgun (WGS) entry which is preliminary data.</text>
</comment>
<keyword evidence="1" id="KW-1133">Transmembrane helix</keyword>
<evidence type="ECO:0000256" key="1">
    <source>
        <dbReference type="SAM" id="Phobius"/>
    </source>
</evidence>
<reference evidence="2 3" key="1">
    <citation type="submission" date="2022-11" db="EMBL/GenBank/DDBJ databases">
        <title>Minimal conservation of predation-associated metabolite biosynthetic gene clusters underscores biosynthetic potential of Myxococcota including descriptions for ten novel species: Archangium lansinium sp. nov., Myxococcus landrumus sp. nov., Nannocystis bai.</title>
        <authorList>
            <person name="Ahearne A."/>
            <person name="Stevens C."/>
            <person name="Dowd S."/>
        </authorList>
    </citation>
    <scope>NUCLEOTIDE SEQUENCE [LARGE SCALE GENOMIC DNA]</scope>
    <source>
        <strain evidence="2 3">BB15-2</strain>
    </source>
</reference>
<keyword evidence="3" id="KW-1185">Reference proteome</keyword>
<dbReference type="EMBL" id="JAQNDL010000001">
    <property type="protein sequence ID" value="MDC0715855.1"/>
    <property type="molecule type" value="Genomic_DNA"/>
</dbReference>